<keyword evidence="6 10" id="KW-0143">Chaperone</keyword>
<protein>
    <recommendedName>
        <fullName evidence="8 10">Protein GrpE</fullName>
    </recommendedName>
    <alternativeName>
        <fullName evidence="9 10">HSP-70 cofactor</fullName>
    </alternativeName>
</protein>
<keyword evidence="4 10" id="KW-0963">Cytoplasm</keyword>
<dbReference type="SUPFAM" id="SSF58014">
    <property type="entry name" value="Coiled-coil domain of nucleotide exchange factor GrpE"/>
    <property type="match status" value="1"/>
</dbReference>
<dbReference type="GO" id="GO:0051082">
    <property type="term" value="F:unfolded protein binding"/>
    <property type="evidence" value="ECO:0007669"/>
    <property type="project" value="TreeGrafter"/>
</dbReference>
<evidence type="ECO:0000256" key="10">
    <source>
        <dbReference type="HAMAP-Rule" id="MF_01151"/>
    </source>
</evidence>
<name>A0A2A4YGG9_UNCAE</name>
<comment type="subunit">
    <text evidence="3 10">Homodimer.</text>
</comment>
<organism evidence="15 16">
    <name type="scientific">Aerophobetes bacterium</name>
    <dbReference type="NCBI Taxonomy" id="2030807"/>
    <lineage>
        <taxon>Bacteria</taxon>
        <taxon>Candidatus Aerophobota</taxon>
    </lineage>
</organism>
<comment type="subcellular location">
    <subcellularLocation>
        <location evidence="1 10">Cytoplasm</location>
    </subcellularLocation>
</comment>
<keyword evidence="5 10" id="KW-0346">Stress response</keyword>
<evidence type="ECO:0000256" key="6">
    <source>
        <dbReference type="ARBA" id="ARBA00023186"/>
    </source>
</evidence>
<evidence type="ECO:0000256" key="4">
    <source>
        <dbReference type="ARBA" id="ARBA00022490"/>
    </source>
</evidence>
<dbReference type="PANTHER" id="PTHR21237:SF23">
    <property type="entry name" value="GRPE PROTEIN HOMOLOG, MITOCHONDRIAL"/>
    <property type="match status" value="1"/>
</dbReference>
<comment type="caution">
    <text evidence="15">The sequence shown here is derived from an EMBL/GenBank/DDBJ whole genome shotgun (WGS) entry which is preliminary data.</text>
</comment>
<dbReference type="HAMAP" id="MF_01151">
    <property type="entry name" value="GrpE"/>
    <property type="match status" value="1"/>
</dbReference>
<dbReference type="FunFam" id="2.30.22.10:FF:000001">
    <property type="entry name" value="Protein GrpE"/>
    <property type="match status" value="1"/>
</dbReference>
<evidence type="ECO:0000256" key="2">
    <source>
        <dbReference type="ARBA" id="ARBA00009054"/>
    </source>
</evidence>
<dbReference type="GO" id="GO:0006457">
    <property type="term" value="P:protein folding"/>
    <property type="evidence" value="ECO:0007669"/>
    <property type="project" value="InterPro"/>
</dbReference>
<dbReference type="GO" id="GO:0051087">
    <property type="term" value="F:protein-folding chaperone binding"/>
    <property type="evidence" value="ECO:0007669"/>
    <property type="project" value="InterPro"/>
</dbReference>
<dbReference type="GO" id="GO:0042803">
    <property type="term" value="F:protein homodimerization activity"/>
    <property type="evidence" value="ECO:0007669"/>
    <property type="project" value="InterPro"/>
</dbReference>
<dbReference type="InterPro" id="IPR000740">
    <property type="entry name" value="GrpE"/>
</dbReference>
<evidence type="ECO:0000256" key="13">
    <source>
        <dbReference type="SAM" id="Coils"/>
    </source>
</evidence>
<gene>
    <name evidence="10 15" type="primary">grpE</name>
    <name evidence="15" type="ORF">COB11_04515</name>
</gene>
<accession>A0A2A4YGG9</accession>
<dbReference type="EMBL" id="NVUU01000048">
    <property type="protein sequence ID" value="PCI93972.1"/>
    <property type="molecule type" value="Genomic_DNA"/>
</dbReference>
<dbReference type="Proteomes" id="UP000217838">
    <property type="component" value="Unassembled WGS sequence"/>
</dbReference>
<feature type="region of interest" description="Disordered" evidence="14">
    <location>
        <begin position="168"/>
        <end position="198"/>
    </location>
</feature>
<dbReference type="PRINTS" id="PR00773">
    <property type="entry name" value="GRPEPROTEIN"/>
</dbReference>
<dbReference type="PANTHER" id="PTHR21237">
    <property type="entry name" value="GRPE PROTEIN"/>
    <property type="match status" value="1"/>
</dbReference>
<proteinExistence type="inferred from homology"/>
<dbReference type="GO" id="GO:0000774">
    <property type="term" value="F:adenyl-nucleotide exchange factor activity"/>
    <property type="evidence" value="ECO:0007669"/>
    <property type="project" value="InterPro"/>
</dbReference>
<dbReference type="Gene3D" id="2.30.22.10">
    <property type="entry name" value="Head domain of nucleotide exchange factor GrpE"/>
    <property type="match status" value="1"/>
</dbReference>
<evidence type="ECO:0000313" key="16">
    <source>
        <dbReference type="Proteomes" id="UP000217838"/>
    </source>
</evidence>
<evidence type="ECO:0000256" key="1">
    <source>
        <dbReference type="ARBA" id="ARBA00004496"/>
    </source>
</evidence>
<dbReference type="InterPro" id="IPR013805">
    <property type="entry name" value="GrpE_CC"/>
</dbReference>
<comment type="similarity">
    <text evidence="2 10 12">Belongs to the GrpE family.</text>
</comment>
<evidence type="ECO:0000256" key="14">
    <source>
        <dbReference type="SAM" id="MobiDB-lite"/>
    </source>
</evidence>
<dbReference type="CDD" id="cd00446">
    <property type="entry name" value="GrpE"/>
    <property type="match status" value="1"/>
</dbReference>
<evidence type="ECO:0000256" key="12">
    <source>
        <dbReference type="RuleBase" id="RU004478"/>
    </source>
</evidence>
<feature type="compositionally biased region" description="Basic and acidic residues" evidence="14">
    <location>
        <begin position="174"/>
        <end position="198"/>
    </location>
</feature>
<keyword evidence="13" id="KW-0175">Coiled coil</keyword>
<feature type="region of interest" description="Disordered" evidence="14">
    <location>
        <begin position="1"/>
        <end position="28"/>
    </location>
</feature>
<comment type="function">
    <text evidence="7 10 11">Participates actively in the response to hyperosmotic and heat shock by preventing the aggregation of stress-denatured proteins, in association with DnaK and GrpE. It is the nucleotide exchange factor for DnaK and may function as a thermosensor. Unfolded proteins bind initially to DnaJ; upon interaction with the DnaJ-bound protein, DnaK hydrolyzes its bound ATP, resulting in the formation of a stable complex. GrpE releases ADP from DnaK; ATP binding to DnaK triggers the release of the substrate protein, thus completing the reaction cycle. Several rounds of ATP-dependent interactions between DnaJ, DnaK and GrpE are required for fully efficient folding.</text>
</comment>
<dbReference type="Gene3D" id="3.90.20.20">
    <property type="match status" value="1"/>
</dbReference>
<dbReference type="Pfam" id="PF01025">
    <property type="entry name" value="GrpE"/>
    <property type="match status" value="1"/>
</dbReference>
<evidence type="ECO:0000256" key="8">
    <source>
        <dbReference type="ARBA" id="ARBA00072274"/>
    </source>
</evidence>
<dbReference type="InterPro" id="IPR009012">
    <property type="entry name" value="GrpE_head"/>
</dbReference>
<evidence type="ECO:0000256" key="5">
    <source>
        <dbReference type="ARBA" id="ARBA00023016"/>
    </source>
</evidence>
<dbReference type="AlphaFoldDB" id="A0A2A4YGG9"/>
<dbReference type="PROSITE" id="PS01071">
    <property type="entry name" value="GRPE"/>
    <property type="match status" value="1"/>
</dbReference>
<evidence type="ECO:0000256" key="9">
    <source>
        <dbReference type="ARBA" id="ARBA00076414"/>
    </source>
</evidence>
<evidence type="ECO:0000256" key="3">
    <source>
        <dbReference type="ARBA" id="ARBA00011738"/>
    </source>
</evidence>
<dbReference type="GO" id="GO:0005737">
    <property type="term" value="C:cytoplasm"/>
    <property type="evidence" value="ECO:0007669"/>
    <property type="project" value="UniProtKB-SubCell"/>
</dbReference>
<evidence type="ECO:0000256" key="11">
    <source>
        <dbReference type="RuleBase" id="RU000639"/>
    </source>
</evidence>
<evidence type="ECO:0000256" key="7">
    <source>
        <dbReference type="ARBA" id="ARBA00053401"/>
    </source>
</evidence>
<evidence type="ECO:0000313" key="15">
    <source>
        <dbReference type="EMBL" id="PCI93972.1"/>
    </source>
</evidence>
<feature type="coiled-coil region" evidence="13">
    <location>
        <begin position="30"/>
        <end position="64"/>
    </location>
</feature>
<dbReference type="SUPFAM" id="SSF51064">
    <property type="entry name" value="Head domain of nucleotide exchange factor GrpE"/>
    <property type="match status" value="1"/>
</dbReference>
<sequence length="198" mass="22822">MEDKKAPDDTEDTSKEAEIFNEDKKHENLEKELHENRDKYLRSLAELENTRKRMQKERQDMTKFAVDSVITDFIDPLDSLEKALGFKDQMSEETRNWAMGFEMILGQFKDVLTQHGVKPFDADGCQFDPHLHEAVEAVETTEHKEGTILEVFVKGYNSGDRTLRAARVKVAKAPKKESPEEEKNQESTNTKEKESKDG</sequence>
<reference evidence="16" key="1">
    <citation type="submission" date="2017-08" db="EMBL/GenBank/DDBJ databases">
        <title>A dynamic microbial community with high functional redundancy inhabits the cold, oxic subseafloor aquifer.</title>
        <authorList>
            <person name="Tully B.J."/>
            <person name="Wheat C.G."/>
            <person name="Glazer B.T."/>
            <person name="Huber J.A."/>
        </authorList>
    </citation>
    <scope>NUCLEOTIDE SEQUENCE [LARGE SCALE GENOMIC DNA]</scope>
</reference>